<protein>
    <submittedName>
        <fullName evidence="1">Uncharacterized protein</fullName>
    </submittedName>
</protein>
<evidence type="ECO:0000313" key="1">
    <source>
        <dbReference type="EMBL" id="GHC79015.1"/>
    </source>
</evidence>
<accession>A0A8J3GJL6</accession>
<dbReference type="EMBL" id="BMZO01000011">
    <property type="protein sequence ID" value="GHC79015.1"/>
    <property type="molecule type" value="Genomic_DNA"/>
</dbReference>
<reference evidence="1" key="1">
    <citation type="journal article" date="2014" name="Int. J. Syst. Evol. Microbiol.">
        <title>Complete genome sequence of Corynebacterium casei LMG S-19264T (=DSM 44701T), isolated from a smear-ripened cheese.</title>
        <authorList>
            <consortium name="US DOE Joint Genome Institute (JGI-PGF)"/>
            <person name="Walter F."/>
            <person name="Albersmeier A."/>
            <person name="Kalinowski J."/>
            <person name="Ruckert C."/>
        </authorList>
    </citation>
    <scope>NUCLEOTIDE SEQUENCE</scope>
    <source>
        <strain evidence="1">KCTC 42097</strain>
    </source>
</reference>
<gene>
    <name evidence="1" type="ORF">GCM10010136_31200</name>
</gene>
<name>A0A8J3GJL6_9HYPH</name>
<keyword evidence="2" id="KW-1185">Reference proteome</keyword>
<dbReference type="Proteomes" id="UP000641137">
    <property type="component" value="Unassembled WGS sequence"/>
</dbReference>
<dbReference type="AlphaFoldDB" id="A0A8J3GJL6"/>
<sequence>MTDYQPATPRDPSPAATKQGLWMTTFEAEISAMSSRTDAQLAAFDAVHGSYETQDAATREEREEILIDYYAKMLALLESPYDDYNLTDNSIQAFPETAIDLFA</sequence>
<proteinExistence type="predicted"/>
<comment type="caution">
    <text evidence="1">The sequence shown here is derived from an EMBL/GenBank/DDBJ whole genome shotgun (WGS) entry which is preliminary data.</text>
</comment>
<dbReference type="RefSeq" id="WP_189492299.1">
    <property type="nucleotide sequence ID" value="NZ_BMZO01000011.1"/>
</dbReference>
<reference evidence="1" key="2">
    <citation type="submission" date="2020-09" db="EMBL/GenBank/DDBJ databases">
        <authorList>
            <person name="Sun Q."/>
            <person name="Kim S."/>
        </authorList>
    </citation>
    <scope>NUCLEOTIDE SEQUENCE</scope>
    <source>
        <strain evidence="1">KCTC 42097</strain>
    </source>
</reference>
<evidence type="ECO:0000313" key="2">
    <source>
        <dbReference type="Proteomes" id="UP000641137"/>
    </source>
</evidence>
<organism evidence="1 2">
    <name type="scientific">Limoniibacter endophyticus</name>
    <dbReference type="NCBI Taxonomy" id="1565040"/>
    <lineage>
        <taxon>Bacteria</taxon>
        <taxon>Pseudomonadati</taxon>
        <taxon>Pseudomonadota</taxon>
        <taxon>Alphaproteobacteria</taxon>
        <taxon>Hyphomicrobiales</taxon>
        <taxon>Bartonellaceae</taxon>
        <taxon>Limoniibacter</taxon>
    </lineage>
</organism>